<gene>
    <name evidence="2" type="ORF">FB467_3008</name>
</gene>
<comment type="caution">
    <text evidence="2">The sequence shown here is derived from an EMBL/GenBank/DDBJ whole genome shotgun (WGS) entry which is preliminary data.</text>
</comment>
<evidence type="ECO:0000313" key="3">
    <source>
        <dbReference type="Proteomes" id="UP000319516"/>
    </source>
</evidence>
<evidence type="ECO:0000256" key="1">
    <source>
        <dbReference type="SAM" id="MobiDB-lite"/>
    </source>
</evidence>
<dbReference type="AlphaFoldDB" id="A0A542YUS8"/>
<organism evidence="2 3">
    <name type="scientific">Ornithinicoccus hortensis</name>
    <dbReference type="NCBI Taxonomy" id="82346"/>
    <lineage>
        <taxon>Bacteria</taxon>
        <taxon>Bacillati</taxon>
        <taxon>Actinomycetota</taxon>
        <taxon>Actinomycetes</taxon>
        <taxon>Micrococcales</taxon>
        <taxon>Intrasporangiaceae</taxon>
        <taxon>Ornithinicoccus</taxon>
    </lineage>
</organism>
<proteinExistence type="predicted"/>
<dbReference type="EMBL" id="VFOP01000001">
    <property type="protein sequence ID" value="TQL51842.1"/>
    <property type="molecule type" value="Genomic_DNA"/>
</dbReference>
<dbReference type="SUPFAM" id="SSF50475">
    <property type="entry name" value="FMN-binding split barrel"/>
    <property type="match status" value="1"/>
</dbReference>
<dbReference type="Gene3D" id="2.30.110.10">
    <property type="entry name" value="Electron Transport, Fmn-binding Protein, Chain A"/>
    <property type="match status" value="1"/>
</dbReference>
<sequence length="208" mass="23490">MTARPEEDLTSIPDGGSGSAGRFDRVRREITERLALTYRSWARRRQLTDPADIARWAWEFVNSRRYCLMVTAAEDGPAARVLEPFAPRDGLIRLGTDPASRKVADIRRTGRCLLVYQDDRRRACVTLDCEATVQTEGHLPFKPAWRSFWAAGPDQTYVAITCRPVALEAWSATAVIAPEPFGRRSARLVRQDGRWEFEPTDRDGGRPA</sequence>
<protein>
    <submittedName>
        <fullName evidence="2">Pyridoxamine 5'-phosphate oxidase</fullName>
    </submittedName>
</protein>
<keyword evidence="3" id="KW-1185">Reference proteome</keyword>
<reference evidence="2 3" key="1">
    <citation type="submission" date="2019-06" db="EMBL/GenBank/DDBJ databases">
        <title>Sequencing the genomes of 1000 actinobacteria strains.</title>
        <authorList>
            <person name="Klenk H.-P."/>
        </authorList>
    </citation>
    <scope>NUCLEOTIDE SEQUENCE [LARGE SCALE GENOMIC DNA]</scope>
    <source>
        <strain evidence="2 3">DSM 12335</strain>
    </source>
</reference>
<evidence type="ECO:0000313" key="2">
    <source>
        <dbReference type="EMBL" id="TQL51842.1"/>
    </source>
</evidence>
<feature type="region of interest" description="Disordered" evidence="1">
    <location>
        <begin position="1"/>
        <end position="23"/>
    </location>
</feature>
<dbReference type="InterPro" id="IPR012349">
    <property type="entry name" value="Split_barrel_FMN-bd"/>
</dbReference>
<name>A0A542YUS8_9MICO</name>
<dbReference type="Proteomes" id="UP000319516">
    <property type="component" value="Unassembled WGS sequence"/>
</dbReference>
<accession>A0A542YUS8</accession>